<comment type="caution">
    <text evidence="3">The sequence shown here is derived from an EMBL/GenBank/DDBJ whole genome shotgun (WGS) entry which is preliminary data.</text>
</comment>
<evidence type="ECO:0000313" key="3">
    <source>
        <dbReference type="EMBL" id="ORL45300.1"/>
    </source>
</evidence>
<evidence type="ECO:0000256" key="1">
    <source>
        <dbReference type="SAM" id="SignalP"/>
    </source>
</evidence>
<dbReference type="AlphaFoldDB" id="A0A1Y1T2P0"/>
<keyword evidence="1" id="KW-0732">Signal</keyword>
<dbReference type="PANTHER" id="PTHR33987:SF1">
    <property type="entry name" value="CALCINEURIN-LIKE METALLO-PHOSPHOESTERASE SUPERFAMILY PROTEIN"/>
    <property type="match status" value="1"/>
</dbReference>
<keyword evidence="4" id="KW-1185">Reference proteome</keyword>
<proteinExistence type="predicted"/>
<dbReference type="SUPFAM" id="SSF56300">
    <property type="entry name" value="Metallo-dependent phosphatases"/>
    <property type="match status" value="1"/>
</dbReference>
<gene>
    <name evidence="3" type="ORF">IIF7_10778</name>
</gene>
<dbReference type="PANTHER" id="PTHR33987">
    <property type="entry name" value="CALCINEURIN-LIKE METALLO-PHOSPHOESTERASE SUPERFAMILY PROTEIN"/>
    <property type="match status" value="1"/>
</dbReference>
<protein>
    <submittedName>
        <fullName evidence="3">Phosphodiesterase/alkaline phosphatase D-like protein</fullName>
    </submittedName>
</protein>
<evidence type="ECO:0000313" key="4">
    <source>
        <dbReference type="Proteomes" id="UP000192746"/>
    </source>
</evidence>
<dbReference type="OrthoDB" id="9763616at2"/>
<dbReference type="InterPro" id="IPR029052">
    <property type="entry name" value="Metallo-depent_PP-like"/>
</dbReference>
<accession>A0A1Y1T2P0</accession>
<dbReference type="Gene3D" id="3.60.21.70">
    <property type="entry name" value="PhoD-like phosphatase"/>
    <property type="match status" value="1"/>
</dbReference>
<feature type="chain" id="PRO_5012666025" evidence="1">
    <location>
        <begin position="34"/>
        <end position="345"/>
    </location>
</feature>
<dbReference type="CDD" id="cd07389">
    <property type="entry name" value="MPP_PhoD"/>
    <property type="match status" value="1"/>
</dbReference>
<reference evidence="3 4" key="1">
    <citation type="submission" date="2013-04" db="EMBL/GenBank/DDBJ databases">
        <title>Zunongwangia sp. 22II14-10F7 Genome Sequencing.</title>
        <authorList>
            <person name="Lai Q."/>
            <person name="Shao Z."/>
        </authorList>
    </citation>
    <scope>NUCLEOTIDE SEQUENCE [LARGE SCALE GENOMIC DNA]</scope>
    <source>
        <strain evidence="3 4">22II14-10F7</strain>
    </source>
</reference>
<dbReference type="EMBL" id="ARYN01000009">
    <property type="protein sequence ID" value="ORL45300.1"/>
    <property type="molecule type" value="Genomic_DNA"/>
</dbReference>
<dbReference type="Proteomes" id="UP000192746">
    <property type="component" value="Unassembled WGS sequence"/>
</dbReference>
<name>A0A1Y1T2P0_9FLAO</name>
<feature type="signal peptide" evidence="1">
    <location>
        <begin position="1"/>
        <end position="33"/>
    </location>
</feature>
<dbReference type="InterPro" id="IPR038607">
    <property type="entry name" value="PhoD-like_sf"/>
</dbReference>
<dbReference type="STRING" id="1185767.IIF7_10778"/>
<evidence type="ECO:0000259" key="2">
    <source>
        <dbReference type="Pfam" id="PF09423"/>
    </source>
</evidence>
<organism evidence="3 4">
    <name type="scientific">Zunongwangia atlantica 22II14-10F7</name>
    <dbReference type="NCBI Taxonomy" id="1185767"/>
    <lineage>
        <taxon>Bacteria</taxon>
        <taxon>Pseudomonadati</taxon>
        <taxon>Bacteroidota</taxon>
        <taxon>Flavobacteriia</taxon>
        <taxon>Flavobacteriales</taxon>
        <taxon>Flavobacteriaceae</taxon>
        <taxon>Zunongwangia</taxon>
    </lineage>
</organism>
<feature type="domain" description="PhoD-like phosphatase metallophosphatase" evidence="2">
    <location>
        <begin position="54"/>
        <end position="275"/>
    </location>
</feature>
<dbReference type="Pfam" id="PF09423">
    <property type="entry name" value="PhoD"/>
    <property type="match status" value="1"/>
</dbReference>
<sequence>MFIFIGHKTTKMLKILRFSVLLFLLGCNSTSNVVNNDEQEIDPKEYDYTIVFGSCNDQENPQPLWQPILANNPDAFIWGGDNIYADTPDMEKMKEMYDFQNNVEEYQQLVNSTVMLGTWDDHDFGSNNAGKEWDKKAESQQLFLDFMNVPEDDSRRDREGVYYSQDLNADGKTIKVILLDTRYFRDPINEGREGTILGEAQWSWLENELNNSTADYNIIMSSIQVLSRQHRFEKWANFPEEREHLLDLIVSSEIKNPIIISGDRHISEFSKMDIDGLEAPLYDFTSSGMTHAYENFNGEPNMYREGEVIFQLSFGVLNFDFENEEVNMQMRGVENALLQETSVKF</sequence>
<dbReference type="InterPro" id="IPR018946">
    <property type="entry name" value="PhoD-like_MPP"/>
</dbReference>